<sequence>MSPPDGQFYLPDLRGRFVRGVDDNAGRDPDVKARTDMQNRDIKSATVGSVQSHAFQNHDHEYTVFPATGGNIASGTYWAQGPALTQQVDGSKYNVSTETRPTNVALHFIIAY</sequence>
<accession>A0A179S2N7</accession>
<comment type="caution">
    <text evidence="1">The sequence shown here is derived from an EMBL/GenBank/DDBJ whole genome shotgun (WGS) entry which is preliminary data.</text>
</comment>
<protein>
    <recommendedName>
        <fullName evidence="3">Phage tail collar domain-containing protein</fullName>
    </recommendedName>
</protein>
<dbReference type="STRING" id="427683.A5481_24590"/>
<name>A0A179S2N7_9HYPH</name>
<evidence type="ECO:0000313" key="2">
    <source>
        <dbReference type="Proteomes" id="UP000078316"/>
    </source>
</evidence>
<dbReference type="Proteomes" id="UP000078316">
    <property type="component" value="Unassembled WGS sequence"/>
</dbReference>
<reference evidence="1 2" key="1">
    <citation type="submission" date="2016-04" db="EMBL/GenBank/DDBJ databases">
        <authorList>
            <person name="Evans L.H."/>
            <person name="Alamgir A."/>
            <person name="Owens N."/>
            <person name="Weber N.D."/>
            <person name="Virtaneva K."/>
            <person name="Barbian K."/>
            <person name="Babar A."/>
            <person name="Rosenke K."/>
        </authorList>
    </citation>
    <scope>NUCLEOTIDE SEQUENCE [LARGE SCALE GENOMIC DNA]</scope>
    <source>
        <strain evidence="1 2">PMB02</strain>
    </source>
</reference>
<dbReference type="SUPFAM" id="SSF88874">
    <property type="entry name" value="Receptor-binding domain of short tail fibre protein gp12"/>
    <property type="match status" value="1"/>
</dbReference>
<dbReference type="EMBL" id="LWHQ01000049">
    <property type="protein sequence ID" value="OAS19593.1"/>
    <property type="molecule type" value="Genomic_DNA"/>
</dbReference>
<evidence type="ECO:0008006" key="3">
    <source>
        <dbReference type="Google" id="ProtNLM"/>
    </source>
</evidence>
<evidence type="ECO:0000313" key="1">
    <source>
        <dbReference type="EMBL" id="OAS19593.1"/>
    </source>
</evidence>
<dbReference type="AlphaFoldDB" id="A0A179S2N7"/>
<organism evidence="1 2">
    <name type="scientific">Methylobacterium platani</name>
    <dbReference type="NCBI Taxonomy" id="427683"/>
    <lineage>
        <taxon>Bacteria</taxon>
        <taxon>Pseudomonadati</taxon>
        <taxon>Pseudomonadota</taxon>
        <taxon>Alphaproteobacteria</taxon>
        <taxon>Hyphomicrobiales</taxon>
        <taxon>Methylobacteriaceae</taxon>
        <taxon>Methylobacterium</taxon>
    </lineage>
</organism>
<gene>
    <name evidence="1" type="ORF">A5481_24590</name>
</gene>
<proteinExistence type="predicted"/>